<accession>A0ACB8UF17</accession>
<proteinExistence type="predicted"/>
<name>A0ACB8UF17_9APHY</name>
<evidence type="ECO:0000313" key="1">
    <source>
        <dbReference type="EMBL" id="KAI0093007.1"/>
    </source>
</evidence>
<dbReference type="Proteomes" id="UP001055072">
    <property type="component" value="Unassembled WGS sequence"/>
</dbReference>
<comment type="caution">
    <text evidence="1">The sequence shown here is derived from an EMBL/GenBank/DDBJ whole genome shotgun (WGS) entry which is preliminary data.</text>
</comment>
<gene>
    <name evidence="1" type="ORF">BDY19DRAFT_921461</name>
</gene>
<dbReference type="EMBL" id="MU274902">
    <property type="protein sequence ID" value="KAI0093007.1"/>
    <property type="molecule type" value="Genomic_DNA"/>
</dbReference>
<organism evidence="1 2">
    <name type="scientific">Irpex rosettiformis</name>
    <dbReference type="NCBI Taxonomy" id="378272"/>
    <lineage>
        <taxon>Eukaryota</taxon>
        <taxon>Fungi</taxon>
        <taxon>Dikarya</taxon>
        <taxon>Basidiomycota</taxon>
        <taxon>Agaricomycotina</taxon>
        <taxon>Agaricomycetes</taxon>
        <taxon>Polyporales</taxon>
        <taxon>Irpicaceae</taxon>
        <taxon>Irpex</taxon>
    </lineage>
</organism>
<protein>
    <submittedName>
        <fullName evidence="1">Uncharacterized protein</fullName>
    </submittedName>
</protein>
<evidence type="ECO:0000313" key="2">
    <source>
        <dbReference type="Proteomes" id="UP001055072"/>
    </source>
</evidence>
<sequence length="387" mass="43226">MASMTPTETALKLSLSLPQPVDVKFWVFSKRNRVSKPGSSVPQTVVCEPLEVFGISSILRRTDYFEKLLSNGFLESTKSTHFYSPFPEGENDYIDDYDYESDSDLDVDESEFDDDDSPAGNFKASQSSSPSKSESDDPDDTMATKAVPMPVSDKFPPATEFKSEESSFSNMLTNDSVGNTPIESAIPSEGLGPRCQQIIIKDTAFLTWRSLIYYLYTDQVTFLDLRSSGLIQRRVSTKNLLSNLKNPSQAPACSPKSMYRLAEKLGLEDLQKLALGAIKTRLFPHTVFTEAFSIFTSGYPPVIETELAYLCDNYDCSAIQDRWPAVVRKLLDEHFVHANDVLTILLRTKLAPRPKFSRPETPPLAAIGPSETIRSLPPKHGSRKNRF</sequence>
<keyword evidence="2" id="KW-1185">Reference proteome</keyword>
<reference evidence="1" key="1">
    <citation type="journal article" date="2021" name="Environ. Microbiol.">
        <title>Gene family expansions and transcriptome signatures uncover fungal adaptations to wood decay.</title>
        <authorList>
            <person name="Hage H."/>
            <person name="Miyauchi S."/>
            <person name="Viragh M."/>
            <person name="Drula E."/>
            <person name="Min B."/>
            <person name="Chaduli D."/>
            <person name="Navarro D."/>
            <person name="Favel A."/>
            <person name="Norest M."/>
            <person name="Lesage-Meessen L."/>
            <person name="Balint B."/>
            <person name="Merenyi Z."/>
            <person name="de Eugenio L."/>
            <person name="Morin E."/>
            <person name="Martinez A.T."/>
            <person name="Baldrian P."/>
            <person name="Stursova M."/>
            <person name="Martinez M.J."/>
            <person name="Novotny C."/>
            <person name="Magnuson J.K."/>
            <person name="Spatafora J.W."/>
            <person name="Maurice S."/>
            <person name="Pangilinan J."/>
            <person name="Andreopoulos W."/>
            <person name="LaButti K."/>
            <person name="Hundley H."/>
            <person name="Na H."/>
            <person name="Kuo A."/>
            <person name="Barry K."/>
            <person name="Lipzen A."/>
            <person name="Henrissat B."/>
            <person name="Riley R."/>
            <person name="Ahrendt S."/>
            <person name="Nagy L.G."/>
            <person name="Grigoriev I.V."/>
            <person name="Martin F."/>
            <person name="Rosso M.N."/>
        </authorList>
    </citation>
    <scope>NUCLEOTIDE SEQUENCE</scope>
    <source>
        <strain evidence="1">CBS 384.51</strain>
    </source>
</reference>